<feature type="region of interest" description="Disordered" evidence="1">
    <location>
        <begin position="61"/>
        <end position="103"/>
    </location>
</feature>
<keyword evidence="3" id="KW-1185">Reference proteome</keyword>
<name>A0A5B7K1S7_PORTR</name>
<feature type="compositionally biased region" description="Low complexity" evidence="1">
    <location>
        <begin position="84"/>
        <end position="95"/>
    </location>
</feature>
<evidence type="ECO:0000256" key="1">
    <source>
        <dbReference type="SAM" id="MobiDB-lite"/>
    </source>
</evidence>
<sequence>MKINSFCFHIKGRRQGLLLYQIHLLRLQVIPLFHHCHSHTPSLPSTAVTTPQPLSIAKATLHHSPTSTTTTTPHTPYCHHDALSRPTATTTPSTSHCHHHVPA</sequence>
<proteinExistence type="predicted"/>
<comment type="caution">
    <text evidence="2">The sequence shown here is derived from an EMBL/GenBank/DDBJ whole genome shotgun (WGS) entry which is preliminary data.</text>
</comment>
<dbReference type="EMBL" id="VSRR010123116">
    <property type="protein sequence ID" value="MPD00487.1"/>
    <property type="molecule type" value="Genomic_DNA"/>
</dbReference>
<dbReference type="Proteomes" id="UP000324222">
    <property type="component" value="Unassembled WGS sequence"/>
</dbReference>
<feature type="compositionally biased region" description="Low complexity" evidence="1">
    <location>
        <begin position="62"/>
        <end position="76"/>
    </location>
</feature>
<reference evidence="2 3" key="1">
    <citation type="submission" date="2019-05" db="EMBL/GenBank/DDBJ databases">
        <title>Another draft genome of Portunus trituberculatus and its Hox gene families provides insights of decapod evolution.</title>
        <authorList>
            <person name="Jeong J.-H."/>
            <person name="Song I."/>
            <person name="Kim S."/>
            <person name="Choi T."/>
            <person name="Kim D."/>
            <person name="Ryu S."/>
            <person name="Kim W."/>
        </authorList>
    </citation>
    <scope>NUCLEOTIDE SEQUENCE [LARGE SCALE GENOMIC DNA]</scope>
    <source>
        <tissue evidence="2">Muscle</tissue>
    </source>
</reference>
<gene>
    <name evidence="2" type="ORF">E2C01_095960</name>
</gene>
<dbReference type="AlphaFoldDB" id="A0A5B7K1S7"/>
<protein>
    <submittedName>
        <fullName evidence="2">Uncharacterized protein</fullName>
    </submittedName>
</protein>
<evidence type="ECO:0000313" key="2">
    <source>
        <dbReference type="EMBL" id="MPD00487.1"/>
    </source>
</evidence>
<evidence type="ECO:0000313" key="3">
    <source>
        <dbReference type="Proteomes" id="UP000324222"/>
    </source>
</evidence>
<organism evidence="2 3">
    <name type="scientific">Portunus trituberculatus</name>
    <name type="common">Swimming crab</name>
    <name type="synonym">Neptunus trituberculatus</name>
    <dbReference type="NCBI Taxonomy" id="210409"/>
    <lineage>
        <taxon>Eukaryota</taxon>
        <taxon>Metazoa</taxon>
        <taxon>Ecdysozoa</taxon>
        <taxon>Arthropoda</taxon>
        <taxon>Crustacea</taxon>
        <taxon>Multicrustacea</taxon>
        <taxon>Malacostraca</taxon>
        <taxon>Eumalacostraca</taxon>
        <taxon>Eucarida</taxon>
        <taxon>Decapoda</taxon>
        <taxon>Pleocyemata</taxon>
        <taxon>Brachyura</taxon>
        <taxon>Eubrachyura</taxon>
        <taxon>Portunoidea</taxon>
        <taxon>Portunidae</taxon>
        <taxon>Portuninae</taxon>
        <taxon>Portunus</taxon>
    </lineage>
</organism>
<accession>A0A5B7K1S7</accession>